<dbReference type="InterPro" id="IPR011545">
    <property type="entry name" value="DEAD/DEAH_box_helicase_dom"/>
</dbReference>
<comment type="caution">
    <text evidence="5">The sequence shown here is derived from an EMBL/GenBank/DDBJ whole genome shotgun (WGS) entry which is preliminary data.</text>
</comment>
<dbReference type="Pfam" id="PF09369">
    <property type="entry name" value="MZB"/>
    <property type="match status" value="1"/>
</dbReference>
<keyword evidence="2" id="KW-0067">ATP-binding</keyword>
<keyword evidence="5" id="KW-0378">Hydrolase</keyword>
<feature type="domain" description="Helicase C-terminal" evidence="4">
    <location>
        <begin position="889"/>
        <end position="1072"/>
    </location>
</feature>
<dbReference type="EMBL" id="JAYMRS010000001">
    <property type="protein sequence ID" value="MFB8766130.1"/>
    <property type="molecule type" value="Genomic_DNA"/>
</dbReference>
<name>A0ABV5DNF9_9ACTN</name>
<feature type="domain" description="Helicase ATP-binding" evidence="3">
    <location>
        <begin position="100"/>
        <end position="313"/>
    </location>
</feature>
<dbReference type="InterPro" id="IPR014001">
    <property type="entry name" value="Helicase_ATP-bd"/>
</dbReference>
<sequence length="1564" mass="172083">MTSQIDPIDVSAMISDSYRRYLRSLLPVRDPALARALAEQINESELLSKGPLLEATPAYETGRTPRELIAEGVLSSGFDSLTGPAVHLDRPLYTHQEEAIRKARQKRNLVVATGTGSGKTESFLLPVLNELQEEHERGELGPGVRAILLYPMNALANDQLKRLRESLLAHSPHITFGRYTGETKETEQQALDSFKALHPALKPLPNEYLSRERMRREPPHLLLTNYAMLEYLLLRPADLDLFEGEHAGHWRFIALDEAHVYDGAKAAELAMLLRRLRDRVAPGQNLQCIATSATVGDDPGSVTSFAERLFDAPFTWDDGDPERQDLIRATHRDTVPDLTWGPLSALDYRALREEDDPGRALRAAASRHGANSPDPFALLAGEQRLQHLRVLLARGGPRPLSELAEELFAAVPDTTGPAGHLTAEDRLRALADLVSLASAIRDDDGNPLLSARYHLFTRATDGAFTCLTDQGPHVSLARHEHCATCAASAFEIGACKRCGDLYLVGSITVDGSKSRLLPQSPHQKAPDWLHLGNTPITLDDDDDTLEIAPKVTPQSRYLCAGCGTLTDSPTGACAVSCERRSLREVRLIRTRGDKAARCLNCGALGRHTLRRFESGNEASAAVVATALYQALPEDTDDKVADQPGGGRKLLMFNDSRQSAAFFAPYLETSYRLFQRRRLILDGMRDIHDPEDELRVDDLVDATARTARNAGQFDRKVSKRRRAATVAPWVMSELVSTNDRQSLEGRGLLRVGLTRPEGALLPKAFSEQLGLAEDEVWDLFGELVRTLRQQGALTMPEDVAPDDEAFAPRLGPVYVRLTGSDRARKVISWLPTSGQNSRLNYLRRLFERLGLTDNPDLPPLVLKKVWELLRGTRDGWLVPSEVRLLGTVFQVDHESLELSLVTPESSPYQCDGCRRLHPVSVRGVCPTMNCPGTLRPYDIPDPDKDSDHYRHLYRTLNPVPLSAQEHTAQWSSTEAARIQQEFVKGRVNALSCSTTFELGVDVGELQSVFMRNMPPTTANYVQRAGRAGRRADSAALVVTYAQRRSHDLFRYQEPEKMIAGEVRAPYVPLANVRIDRRHAHSVALAAFFRYWFQETGESWTRVGQFFLPSEAGPAPVQRVAAFLSPVPTAVTEALFRILPPEITKAIDVAGGTWAGELTELLESLRLEVDQDVADFERRRVEAFEARRDGLAERFGKTIRTVVERSLIGFLATRNVLPKYGFPVDTVELRTHHSGEPVGGQLELARDRSSAIYEYAPGGSIIAGGRKWTSAGIYRLPGRELHPHHYRVCAECGFYAESKDPLAGVCGSCGALAQGGRTKYIIPEFGFVADTSVQPAGTSPPQRSWHGFTSVLRLAADPEDHCWPLPGGGEVLCRAGSRGELVAISDGPSGQGYRICGWCGWGRGTATGKMPDEHTNPMKGTPCTGPLSHLSLAHRYETDIVEISFGGRLDVGRTSDPVRYSLLYSLLEGASSALDISRDDIDGATFRRAAGTMALVLFDTVPGGAGGATRTASAFPQVLEAAHARVASCDCGVETSCYGCLRNYRNQHFHDRLRRDAAIGALEALL</sequence>
<dbReference type="CDD" id="cd17923">
    <property type="entry name" value="DEXHc_Hrq1-like"/>
    <property type="match status" value="1"/>
</dbReference>
<evidence type="ECO:0000259" key="4">
    <source>
        <dbReference type="PROSITE" id="PS51194"/>
    </source>
</evidence>
<accession>A0ABV5DNF9</accession>
<organism evidence="5 6">
    <name type="scientific">Nocardiopsis alba</name>
    <dbReference type="NCBI Taxonomy" id="53437"/>
    <lineage>
        <taxon>Bacteria</taxon>
        <taxon>Bacillati</taxon>
        <taxon>Actinomycetota</taxon>
        <taxon>Actinomycetes</taxon>
        <taxon>Streptosporangiales</taxon>
        <taxon>Nocardiopsidaceae</taxon>
        <taxon>Nocardiopsis</taxon>
    </lineage>
</organism>
<dbReference type="Pfam" id="PF00271">
    <property type="entry name" value="Helicase_C"/>
    <property type="match status" value="1"/>
</dbReference>
<dbReference type="Proteomes" id="UP001585053">
    <property type="component" value="Unassembled WGS sequence"/>
</dbReference>
<dbReference type="InterPro" id="IPR018973">
    <property type="entry name" value="MZB"/>
</dbReference>
<keyword evidence="1" id="KW-0547">Nucleotide-binding</keyword>
<keyword evidence="6" id="KW-1185">Reference proteome</keyword>
<dbReference type="GO" id="GO:0004386">
    <property type="term" value="F:helicase activity"/>
    <property type="evidence" value="ECO:0007669"/>
    <property type="project" value="UniProtKB-KW"/>
</dbReference>
<dbReference type="Gene3D" id="3.40.50.300">
    <property type="entry name" value="P-loop containing nucleotide triphosphate hydrolases"/>
    <property type="match status" value="2"/>
</dbReference>
<dbReference type="SUPFAM" id="SSF52540">
    <property type="entry name" value="P-loop containing nucleoside triphosphate hydrolases"/>
    <property type="match status" value="2"/>
</dbReference>
<dbReference type="RefSeq" id="WP_376736527.1">
    <property type="nucleotide sequence ID" value="NZ_JAYMRS010000001.1"/>
</dbReference>
<dbReference type="PROSITE" id="PS51194">
    <property type="entry name" value="HELICASE_CTER"/>
    <property type="match status" value="1"/>
</dbReference>
<evidence type="ECO:0000313" key="5">
    <source>
        <dbReference type="EMBL" id="MFB8766130.1"/>
    </source>
</evidence>
<protein>
    <submittedName>
        <fullName evidence="5">DEAD/DEAH box helicase</fullName>
    </submittedName>
</protein>
<proteinExistence type="predicted"/>
<evidence type="ECO:0000256" key="2">
    <source>
        <dbReference type="ARBA" id="ARBA00022840"/>
    </source>
</evidence>
<evidence type="ECO:0000259" key="3">
    <source>
        <dbReference type="PROSITE" id="PS51192"/>
    </source>
</evidence>
<dbReference type="SMART" id="SM00490">
    <property type="entry name" value="HELICc"/>
    <property type="match status" value="1"/>
</dbReference>
<dbReference type="SMART" id="SM00487">
    <property type="entry name" value="DEXDc"/>
    <property type="match status" value="1"/>
</dbReference>
<keyword evidence="5" id="KW-0347">Helicase</keyword>
<dbReference type="Pfam" id="PF00270">
    <property type="entry name" value="DEAD"/>
    <property type="match status" value="1"/>
</dbReference>
<reference evidence="5 6" key="1">
    <citation type="submission" date="2024-01" db="EMBL/GenBank/DDBJ databases">
        <title>Genome mining of biosynthetic gene clusters to explore secondary metabolites of Streptomyces sp.</title>
        <authorList>
            <person name="Baig A."/>
            <person name="Ajitkumar Shintre N."/>
            <person name="Kumar H."/>
            <person name="Anbarasu A."/>
            <person name="Ramaiah S."/>
        </authorList>
    </citation>
    <scope>NUCLEOTIDE SEQUENCE [LARGE SCALE GENOMIC DNA]</scope>
    <source>
        <strain evidence="5 6">A01</strain>
    </source>
</reference>
<dbReference type="PANTHER" id="PTHR47957:SF3">
    <property type="entry name" value="ATP-DEPENDENT HELICASE HRQ1"/>
    <property type="match status" value="1"/>
</dbReference>
<dbReference type="InterPro" id="IPR001650">
    <property type="entry name" value="Helicase_C-like"/>
</dbReference>
<dbReference type="InterPro" id="IPR027417">
    <property type="entry name" value="P-loop_NTPase"/>
</dbReference>
<evidence type="ECO:0000256" key="1">
    <source>
        <dbReference type="ARBA" id="ARBA00022741"/>
    </source>
</evidence>
<dbReference type="PANTHER" id="PTHR47957">
    <property type="entry name" value="ATP-DEPENDENT HELICASE HRQ1"/>
    <property type="match status" value="1"/>
</dbReference>
<dbReference type="PROSITE" id="PS51192">
    <property type="entry name" value="HELICASE_ATP_BIND_1"/>
    <property type="match status" value="1"/>
</dbReference>
<gene>
    <name evidence="5" type="ORF">VSQ78_00345</name>
</gene>
<evidence type="ECO:0000313" key="6">
    <source>
        <dbReference type="Proteomes" id="UP001585053"/>
    </source>
</evidence>